<evidence type="ECO:0000256" key="2">
    <source>
        <dbReference type="ARBA" id="ARBA00022679"/>
    </source>
</evidence>
<name>C0GDV1_DETAL</name>
<dbReference type="GO" id="GO:0016020">
    <property type="term" value="C:membrane"/>
    <property type="evidence" value="ECO:0007669"/>
    <property type="project" value="InterPro"/>
</dbReference>
<dbReference type="GO" id="GO:0006654">
    <property type="term" value="P:phosphatidic acid biosynthetic process"/>
    <property type="evidence" value="ECO:0007669"/>
    <property type="project" value="TreeGrafter"/>
</dbReference>
<dbReference type="SMART" id="SM00563">
    <property type="entry name" value="PlsC"/>
    <property type="match status" value="1"/>
</dbReference>
<keyword evidence="4" id="KW-0443">Lipid metabolism</keyword>
<dbReference type="PANTHER" id="PTHR10434:SF11">
    <property type="entry name" value="1-ACYL-SN-GLYCEROL-3-PHOSPHATE ACYLTRANSFERASE"/>
    <property type="match status" value="1"/>
</dbReference>
<keyword evidence="2 4" id="KW-0808">Transferase</keyword>
<dbReference type="EMBL" id="ACJM01000003">
    <property type="protein sequence ID" value="EEG78245.1"/>
    <property type="molecule type" value="Genomic_DNA"/>
</dbReference>
<sequence length="193" mass="21786">MLYKVIRQLFAWIFQIFYRWDVQGRENLPDEGAFLLCANHISWWDPPLMGAVTSRTVRFMAKEELFKIPVFGKILPKVNAFPVKRDSADRRAIKTALDTLKSGGVVGIFPEGTRSKTDDLLPPQAGVGLIAVKSEAPVVPAAIVGPYKLFRPIQVRIGKPMTFPQHYGTRVKAEHLEDTAQKIMEEIGRLRKV</sequence>
<gene>
    <name evidence="6" type="ORF">DealDRAFT_0660</name>
</gene>
<evidence type="ECO:0000313" key="7">
    <source>
        <dbReference type="Proteomes" id="UP000006443"/>
    </source>
</evidence>
<keyword evidence="7" id="KW-1185">Reference proteome</keyword>
<dbReference type="AlphaFoldDB" id="C0GDV1"/>
<feature type="domain" description="Phospholipid/glycerol acyltransferase" evidence="5">
    <location>
        <begin position="34"/>
        <end position="146"/>
    </location>
</feature>
<protein>
    <recommendedName>
        <fullName evidence="4">1-acyl-sn-glycerol-3-phosphate acyltransferase</fullName>
        <ecNumber evidence="4">2.3.1.51</ecNumber>
    </recommendedName>
</protein>
<keyword evidence="4" id="KW-0444">Lipid biosynthesis</keyword>
<dbReference type="CDD" id="cd07989">
    <property type="entry name" value="LPLAT_AGPAT-like"/>
    <property type="match status" value="1"/>
</dbReference>
<proteinExistence type="inferred from homology"/>
<evidence type="ECO:0000313" key="6">
    <source>
        <dbReference type="EMBL" id="EEG78245.1"/>
    </source>
</evidence>
<evidence type="ECO:0000256" key="1">
    <source>
        <dbReference type="ARBA" id="ARBA00008655"/>
    </source>
</evidence>
<dbReference type="SUPFAM" id="SSF69593">
    <property type="entry name" value="Glycerol-3-phosphate (1)-acyltransferase"/>
    <property type="match status" value="1"/>
</dbReference>
<comment type="caution">
    <text evidence="6">The sequence shown here is derived from an EMBL/GenBank/DDBJ whole genome shotgun (WGS) entry which is preliminary data.</text>
</comment>
<dbReference type="OrthoDB" id="9803035at2"/>
<reference evidence="6 7" key="1">
    <citation type="submission" date="2009-02" db="EMBL/GenBank/DDBJ databases">
        <title>Sequencing of the draft genome and assembly of Dethiobacter alkaliphilus AHT 1.</title>
        <authorList>
            <consortium name="US DOE Joint Genome Institute (JGI-PGF)"/>
            <person name="Lucas S."/>
            <person name="Copeland A."/>
            <person name="Lapidus A."/>
            <person name="Glavina del Rio T."/>
            <person name="Dalin E."/>
            <person name="Tice H."/>
            <person name="Bruce D."/>
            <person name="Goodwin L."/>
            <person name="Pitluck S."/>
            <person name="Larimer F."/>
            <person name="Land M.L."/>
            <person name="Hauser L."/>
            <person name="Muyzer G."/>
        </authorList>
    </citation>
    <scope>NUCLEOTIDE SEQUENCE [LARGE SCALE GENOMIC DNA]</scope>
    <source>
        <strain evidence="6 7">AHT 1</strain>
    </source>
</reference>
<dbReference type="STRING" id="555088.DealDRAFT_0660"/>
<comment type="catalytic activity">
    <reaction evidence="4">
        <text>a 1-acyl-sn-glycero-3-phosphate + an acyl-CoA = a 1,2-diacyl-sn-glycero-3-phosphate + CoA</text>
        <dbReference type="Rhea" id="RHEA:19709"/>
        <dbReference type="ChEBI" id="CHEBI:57287"/>
        <dbReference type="ChEBI" id="CHEBI:57970"/>
        <dbReference type="ChEBI" id="CHEBI:58342"/>
        <dbReference type="ChEBI" id="CHEBI:58608"/>
        <dbReference type="EC" id="2.3.1.51"/>
    </reaction>
</comment>
<organism evidence="6 7">
    <name type="scientific">Dethiobacter alkaliphilus AHT 1</name>
    <dbReference type="NCBI Taxonomy" id="555088"/>
    <lineage>
        <taxon>Bacteria</taxon>
        <taxon>Bacillati</taxon>
        <taxon>Bacillota</taxon>
        <taxon>Dethiobacteria</taxon>
        <taxon>Dethiobacterales</taxon>
        <taxon>Dethiobacteraceae</taxon>
        <taxon>Dethiobacter</taxon>
    </lineage>
</organism>
<dbReference type="InterPro" id="IPR002123">
    <property type="entry name" value="Plipid/glycerol_acylTrfase"/>
</dbReference>
<comment type="similarity">
    <text evidence="1 4">Belongs to the 1-acyl-sn-glycerol-3-phosphate acyltransferase family.</text>
</comment>
<evidence type="ECO:0000259" key="5">
    <source>
        <dbReference type="SMART" id="SM00563"/>
    </source>
</evidence>
<keyword evidence="3 4" id="KW-0012">Acyltransferase</keyword>
<dbReference type="InterPro" id="IPR004552">
    <property type="entry name" value="AGP_acyltrans"/>
</dbReference>
<accession>C0GDV1</accession>
<evidence type="ECO:0000256" key="3">
    <source>
        <dbReference type="ARBA" id="ARBA00023315"/>
    </source>
</evidence>
<dbReference type="NCBIfam" id="TIGR00530">
    <property type="entry name" value="AGP_acyltrn"/>
    <property type="match status" value="1"/>
</dbReference>
<dbReference type="EC" id="2.3.1.51" evidence="4"/>
<comment type="domain">
    <text evidence="4">The HXXXXD motif is essential for acyltransferase activity and may constitute the binding site for the phosphate moiety of the glycerol-3-phosphate.</text>
</comment>
<dbReference type="PANTHER" id="PTHR10434">
    <property type="entry name" value="1-ACYL-SN-GLYCEROL-3-PHOSPHATE ACYLTRANSFERASE"/>
    <property type="match status" value="1"/>
</dbReference>
<dbReference type="RefSeq" id="WP_008514850.1">
    <property type="nucleotide sequence ID" value="NZ_ACJM01000003.1"/>
</dbReference>
<keyword evidence="4" id="KW-1208">Phospholipid metabolism</keyword>
<dbReference type="Pfam" id="PF01553">
    <property type="entry name" value="Acyltransferase"/>
    <property type="match status" value="1"/>
</dbReference>
<dbReference type="eggNOG" id="COG0204">
    <property type="taxonomic scope" value="Bacteria"/>
</dbReference>
<keyword evidence="4" id="KW-0594">Phospholipid biosynthesis</keyword>
<dbReference type="Proteomes" id="UP000006443">
    <property type="component" value="Unassembled WGS sequence"/>
</dbReference>
<evidence type="ECO:0000256" key="4">
    <source>
        <dbReference type="RuleBase" id="RU361267"/>
    </source>
</evidence>
<dbReference type="GO" id="GO:0003841">
    <property type="term" value="F:1-acylglycerol-3-phosphate O-acyltransferase activity"/>
    <property type="evidence" value="ECO:0007669"/>
    <property type="project" value="UniProtKB-UniRule"/>
</dbReference>